<reference evidence="1 2" key="1">
    <citation type="submission" date="2016-10" db="EMBL/GenBank/DDBJ databases">
        <authorList>
            <person name="de Groot N.N."/>
        </authorList>
    </citation>
    <scope>NUCLEOTIDE SEQUENCE [LARGE SCALE GENOMIC DNA]</scope>
    <source>
        <strain evidence="1 2">CGMCC 1.7059</strain>
    </source>
</reference>
<sequence length="190" mass="21208">MANRAIRTLVGVGVIAGLGGLAPAMAAELPQGERTIYLLETSGEPHEVGTVEFSTGGNGGMTYTLDMDLSVFKDFFLSMKEMKCLEGPDVWCFIPYPYNNPHSVTADDLRWLEHDLLFMFKEPQTFGANLWNGIYYAMEVDGDVIRGQARAVDLNMLASPPDDQTVPPYGEYDISEFDADKRWLPMLEIR</sequence>
<dbReference type="RefSeq" id="WP_217634508.1">
    <property type="nucleotide sequence ID" value="NZ_FNNE01000001.1"/>
</dbReference>
<protein>
    <submittedName>
        <fullName evidence="1">Uncharacterized protein</fullName>
    </submittedName>
</protein>
<keyword evidence="2" id="KW-1185">Reference proteome</keyword>
<dbReference type="EMBL" id="FNNE01000001">
    <property type="protein sequence ID" value="SDW10473.1"/>
    <property type="molecule type" value="Genomic_DNA"/>
</dbReference>
<evidence type="ECO:0000313" key="1">
    <source>
        <dbReference type="EMBL" id="SDW10473.1"/>
    </source>
</evidence>
<accession>A0A1H2QTH6</accession>
<dbReference type="Proteomes" id="UP000199675">
    <property type="component" value="Unassembled WGS sequence"/>
</dbReference>
<dbReference type="AlphaFoldDB" id="A0A1H2QTH6"/>
<proteinExistence type="predicted"/>
<evidence type="ECO:0000313" key="2">
    <source>
        <dbReference type="Proteomes" id="UP000199675"/>
    </source>
</evidence>
<name>A0A1H2QTH6_9GAMM</name>
<organism evidence="1 2">
    <name type="scientific">Marinobacter mobilis</name>
    <dbReference type="NCBI Taxonomy" id="488533"/>
    <lineage>
        <taxon>Bacteria</taxon>
        <taxon>Pseudomonadati</taxon>
        <taxon>Pseudomonadota</taxon>
        <taxon>Gammaproteobacteria</taxon>
        <taxon>Pseudomonadales</taxon>
        <taxon>Marinobacteraceae</taxon>
        <taxon>Marinobacter</taxon>
    </lineage>
</organism>
<gene>
    <name evidence="1" type="ORF">SAMN04487960_101326</name>
</gene>
<dbReference type="STRING" id="488533.SAMN04487960_101326"/>